<accession>A0A8T2SQI0</accession>
<evidence type="ECO:0000313" key="1">
    <source>
        <dbReference type="EMBL" id="KAH7365656.1"/>
    </source>
</evidence>
<keyword evidence="2" id="KW-1185">Reference proteome</keyword>
<dbReference type="AlphaFoldDB" id="A0A8T2SQI0"/>
<organism evidence="1 2">
    <name type="scientific">Ceratopteris richardii</name>
    <name type="common">Triangle waterfern</name>
    <dbReference type="NCBI Taxonomy" id="49495"/>
    <lineage>
        <taxon>Eukaryota</taxon>
        <taxon>Viridiplantae</taxon>
        <taxon>Streptophyta</taxon>
        <taxon>Embryophyta</taxon>
        <taxon>Tracheophyta</taxon>
        <taxon>Polypodiopsida</taxon>
        <taxon>Polypodiidae</taxon>
        <taxon>Polypodiales</taxon>
        <taxon>Pteridineae</taxon>
        <taxon>Pteridaceae</taxon>
        <taxon>Parkerioideae</taxon>
        <taxon>Ceratopteris</taxon>
    </lineage>
</organism>
<protein>
    <submittedName>
        <fullName evidence="1">Uncharacterized protein</fullName>
    </submittedName>
</protein>
<evidence type="ECO:0000313" key="2">
    <source>
        <dbReference type="Proteomes" id="UP000825935"/>
    </source>
</evidence>
<proteinExistence type="predicted"/>
<reference evidence="1" key="1">
    <citation type="submission" date="2021-08" db="EMBL/GenBank/DDBJ databases">
        <title>WGS assembly of Ceratopteris richardii.</title>
        <authorList>
            <person name="Marchant D.B."/>
            <person name="Chen G."/>
            <person name="Jenkins J."/>
            <person name="Shu S."/>
            <person name="Leebens-Mack J."/>
            <person name="Grimwood J."/>
            <person name="Schmutz J."/>
            <person name="Soltis P."/>
            <person name="Soltis D."/>
            <person name="Chen Z.-H."/>
        </authorList>
    </citation>
    <scope>NUCLEOTIDE SEQUENCE</scope>
    <source>
        <strain evidence="1">Whitten #5841</strain>
        <tissue evidence="1">Leaf</tissue>
    </source>
</reference>
<comment type="caution">
    <text evidence="1">The sequence shown here is derived from an EMBL/GenBank/DDBJ whole genome shotgun (WGS) entry which is preliminary data.</text>
</comment>
<sequence>MGFIMIKESMVFVEQTSALLCIQVTLTILSPYLPFCLSICLSVHICLSLAHLLLPACLSPWGQFTSPSSDCPFVRNSCLPGSLLACTFALQFFMHFSFV</sequence>
<dbReference type="Proteomes" id="UP000825935">
    <property type="component" value="Chromosome 18"/>
</dbReference>
<dbReference type="EMBL" id="CM035423">
    <property type="protein sequence ID" value="KAH7365656.1"/>
    <property type="molecule type" value="Genomic_DNA"/>
</dbReference>
<gene>
    <name evidence="1" type="ORF">KP509_18G039800</name>
</gene>
<name>A0A8T2SQI0_CERRI</name>